<dbReference type="Pfam" id="PF12654">
    <property type="entry name" value="DUF3786"/>
    <property type="match status" value="1"/>
</dbReference>
<gene>
    <name evidence="2" type="ORF">HNR65_001678</name>
</gene>
<name>A0A7W0C8Y0_9BACT</name>
<dbReference type="InterPro" id="IPR024264">
    <property type="entry name" value="DUF3786"/>
</dbReference>
<organism evidence="2 3">
    <name type="scientific">Desulfosalsimonas propionicica</name>
    <dbReference type="NCBI Taxonomy" id="332175"/>
    <lineage>
        <taxon>Bacteria</taxon>
        <taxon>Pseudomonadati</taxon>
        <taxon>Thermodesulfobacteriota</taxon>
        <taxon>Desulfobacteria</taxon>
        <taxon>Desulfobacterales</taxon>
        <taxon>Desulfosalsimonadaceae</taxon>
        <taxon>Desulfosalsimonas</taxon>
    </lineage>
</organism>
<evidence type="ECO:0000313" key="2">
    <source>
        <dbReference type="EMBL" id="MBA2881351.1"/>
    </source>
</evidence>
<feature type="domain" description="DUF3786" evidence="1">
    <location>
        <begin position="29"/>
        <end position="200"/>
    </location>
</feature>
<proteinExistence type="predicted"/>
<accession>A0A7W0C8Y0</accession>
<evidence type="ECO:0000313" key="3">
    <source>
        <dbReference type="Proteomes" id="UP000525298"/>
    </source>
</evidence>
<dbReference type="AlphaFoldDB" id="A0A7W0C8Y0"/>
<keyword evidence="3" id="KW-1185">Reference proteome</keyword>
<dbReference type="EMBL" id="JACDUS010000004">
    <property type="protein sequence ID" value="MBA2881351.1"/>
    <property type="molecule type" value="Genomic_DNA"/>
</dbReference>
<dbReference type="Proteomes" id="UP000525298">
    <property type="component" value="Unassembled WGS sequence"/>
</dbReference>
<comment type="caution">
    <text evidence="2">The sequence shown here is derived from an EMBL/GenBank/DDBJ whole genome shotgun (WGS) entry which is preliminary data.</text>
</comment>
<evidence type="ECO:0000259" key="1">
    <source>
        <dbReference type="Pfam" id="PF12654"/>
    </source>
</evidence>
<protein>
    <recommendedName>
        <fullName evidence="1">DUF3786 domain-containing protein</fullName>
    </recommendedName>
</protein>
<reference evidence="2 3" key="1">
    <citation type="submission" date="2020-07" db="EMBL/GenBank/DDBJ databases">
        <title>Genomic Encyclopedia of Type Strains, Phase IV (KMG-IV): sequencing the most valuable type-strain genomes for metagenomic binning, comparative biology and taxonomic classification.</title>
        <authorList>
            <person name="Goeker M."/>
        </authorList>
    </citation>
    <scope>NUCLEOTIDE SEQUENCE [LARGE SCALE GENOMIC DNA]</scope>
    <source>
        <strain evidence="2 3">DSM 17721</strain>
    </source>
</reference>
<dbReference type="RefSeq" id="WP_181551022.1">
    <property type="nucleotide sequence ID" value="NZ_JACDUS010000004.1"/>
</dbReference>
<sequence length="207" mass="22572">MASSQKGLFRRADQIPAASWIDLCNRSSQQAAEAVGAVWDGQFFKVPLLGVQYIIDPANQRINVEGNADYPVSYQAGIVLLTTLSISKGVPPSGRMTVPQELPGGRMFFTGAHALASGPLAQQFEKASDHLLHRALEIGGELLEGADIAIRLPGLPYVPLYILYWRGDQEIAARAMIGIDDRAYFHLDLAGVFALTNILVFNFCRVD</sequence>